<accession>A0AC61RLC1</accession>
<proteinExistence type="predicted"/>
<sequence>MATRSANVNVRVEPDVKKQAEDILEKLGVSASAFINMTYRQVIMKRGIPFSVELPSEIKTLDTMTDAEFDEMMQTGLKQAKKGESVPYEEAFDQLMEGL</sequence>
<organism evidence="1 2">
    <name type="scientific">Petralouisia muris</name>
    <dbReference type="NCBI Taxonomy" id="3032872"/>
    <lineage>
        <taxon>Bacteria</taxon>
        <taxon>Bacillati</taxon>
        <taxon>Bacillota</taxon>
        <taxon>Clostridia</taxon>
        <taxon>Lachnospirales</taxon>
        <taxon>Lachnospiraceae</taxon>
        <taxon>Petralouisia</taxon>
    </lineage>
</organism>
<dbReference type="EMBL" id="SRYA01000155">
    <property type="protein sequence ID" value="TGY86330.1"/>
    <property type="molecule type" value="Genomic_DNA"/>
</dbReference>
<dbReference type="Proteomes" id="UP000304953">
    <property type="component" value="Unassembled WGS sequence"/>
</dbReference>
<name>A0AC61RLC1_9FIRM</name>
<evidence type="ECO:0000313" key="1">
    <source>
        <dbReference type="EMBL" id="TGY86330.1"/>
    </source>
</evidence>
<comment type="caution">
    <text evidence="1">The sequence shown here is derived from an EMBL/GenBank/DDBJ whole genome shotgun (WGS) entry which is preliminary data.</text>
</comment>
<keyword evidence="2" id="KW-1185">Reference proteome</keyword>
<gene>
    <name evidence="1" type="ORF">E5329_28280</name>
</gene>
<reference evidence="1" key="1">
    <citation type="submission" date="2019-04" db="EMBL/GenBank/DDBJ databases">
        <title>Microbes associate with the intestines of laboratory mice.</title>
        <authorList>
            <person name="Navarre W."/>
            <person name="Wong E."/>
            <person name="Huang K."/>
            <person name="Tropini C."/>
            <person name="Ng K."/>
            <person name="Yu B."/>
        </authorList>
    </citation>
    <scope>NUCLEOTIDE SEQUENCE</scope>
    <source>
        <strain evidence="1">NM01_1-7b</strain>
    </source>
</reference>
<evidence type="ECO:0000313" key="2">
    <source>
        <dbReference type="Proteomes" id="UP000304953"/>
    </source>
</evidence>
<protein>
    <submittedName>
        <fullName evidence="1">Type II toxin-antitoxin system RelB/DinJ family antitoxin</fullName>
    </submittedName>
</protein>